<gene>
    <name evidence="3" type="ORF">CCAM_LOCUS26920</name>
</gene>
<feature type="compositionally biased region" description="Low complexity" evidence="1">
    <location>
        <begin position="393"/>
        <end position="405"/>
    </location>
</feature>
<keyword evidence="4" id="KW-1185">Reference proteome</keyword>
<dbReference type="Proteomes" id="UP000595140">
    <property type="component" value="Unassembled WGS sequence"/>
</dbReference>
<dbReference type="InterPro" id="IPR040256">
    <property type="entry name" value="At4g02000-like"/>
</dbReference>
<dbReference type="PANTHER" id="PTHR31286">
    <property type="entry name" value="GLYCINE-RICH CELL WALL STRUCTURAL PROTEIN 1.8-LIKE"/>
    <property type="match status" value="1"/>
</dbReference>
<dbReference type="AlphaFoldDB" id="A0A484M9Q0"/>
<protein>
    <recommendedName>
        <fullName evidence="2">DUF4283 domain-containing protein</fullName>
    </recommendedName>
</protein>
<dbReference type="Pfam" id="PF14111">
    <property type="entry name" value="DUF4283"/>
    <property type="match status" value="1"/>
</dbReference>
<feature type="region of interest" description="Disordered" evidence="1">
    <location>
        <begin position="260"/>
        <end position="458"/>
    </location>
</feature>
<feature type="compositionally biased region" description="Polar residues" evidence="1">
    <location>
        <begin position="300"/>
        <end position="316"/>
    </location>
</feature>
<feature type="compositionally biased region" description="Basic and acidic residues" evidence="1">
    <location>
        <begin position="289"/>
        <end position="298"/>
    </location>
</feature>
<feature type="compositionally biased region" description="Pro residues" evidence="1">
    <location>
        <begin position="377"/>
        <end position="388"/>
    </location>
</feature>
<feature type="domain" description="DUF4283" evidence="2">
    <location>
        <begin position="80"/>
        <end position="160"/>
    </location>
</feature>
<reference evidence="3 4" key="1">
    <citation type="submission" date="2018-04" db="EMBL/GenBank/DDBJ databases">
        <authorList>
            <person name="Vogel A."/>
        </authorList>
    </citation>
    <scope>NUCLEOTIDE SEQUENCE [LARGE SCALE GENOMIC DNA]</scope>
</reference>
<feature type="compositionally biased region" description="Pro residues" evidence="1">
    <location>
        <begin position="406"/>
        <end position="440"/>
    </location>
</feature>
<feature type="compositionally biased region" description="Polar residues" evidence="1">
    <location>
        <begin position="273"/>
        <end position="287"/>
    </location>
</feature>
<proteinExistence type="predicted"/>
<dbReference type="PANTHER" id="PTHR31286:SF179">
    <property type="entry name" value="RNASE H TYPE-1 DOMAIN-CONTAINING PROTEIN"/>
    <property type="match status" value="1"/>
</dbReference>
<accession>A0A484M9Q0</accession>
<evidence type="ECO:0000259" key="2">
    <source>
        <dbReference type="Pfam" id="PF14111"/>
    </source>
</evidence>
<sequence length="458" mass="50387">MPATTSGGAAGRATLSCSSFITPTPANTSPPTHTQPPKTFLQALNNCHQEHVFLPTENPPEKYKGLPCVAFINEEVQALAKRFSRALVGTFFYGRPSLQFIRQCLEKIGFNEFSVVLMDSTHILINFSNDNDFHRCFKRQDWKLGSYHMRISKWTPDFDPRYESPILPIWISIKDLPIHLHSKSSLMRIGNLFGKALKIDATTENYGRPSTARVCVEVDISKPPTTKFYVKNGSNPLLLTAVYDELPEYCRECRGVGRHNTHCKFSKPHTETLKTQGLPESQSNPVSHSHPDGRKIPKDTSIQQKNKPTAGSSHSDLQTLQAKKPPQPKKLSEGPHKPTAGSNNFPLLTHDSQPPNENTSKNNPSTSTEKPTTNIPSPKPNPTTPPSLPSQKPNLTPTSSSTSLPNPSPSPEPISGPIPPNTSPSPPSTFHPIPQPPPTSTPQRTSSPPNSVDFFGRS</sequence>
<evidence type="ECO:0000313" key="3">
    <source>
        <dbReference type="EMBL" id="VFQ85144.1"/>
    </source>
</evidence>
<dbReference type="InterPro" id="IPR025558">
    <property type="entry name" value="DUF4283"/>
</dbReference>
<dbReference type="EMBL" id="OOIL02002851">
    <property type="protein sequence ID" value="VFQ85144.1"/>
    <property type="molecule type" value="Genomic_DNA"/>
</dbReference>
<feature type="compositionally biased region" description="Polar residues" evidence="1">
    <location>
        <begin position="340"/>
        <end position="369"/>
    </location>
</feature>
<feature type="compositionally biased region" description="Low complexity" evidence="1">
    <location>
        <begin position="441"/>
        <end position="451"/>
    </location>
</feature>
<evidence type="ECO:0000256" key="1">
    <source>
        <dbReference type="SAM" id="MobiDB-lite"/>
    </source>
</evidence>
<dbReference type="OrthoDB" id="1304206at2759"/>
<evidence type="ECO:0000313" key="4">
    <source>
        <dbReference type="Proteomes" id="UP000595140"/>
    </source>
</evidence>
<organism evidence="3 4">
    <name type="scientific">Cuscuta campestris</name>
    <dbReference type="NCBI Taxonomy" id="132261"/>
    <lineage>
        <taxon>Eukaryota</taxon>
        <taxon>Viridiplantae</taxon>
        <taxon>Streptophyta</taxon>
        <taxon>Embryophyta</taxon>
        <taxon>Tracheophyta</taxon>
        <taxon>Spermatophyta</taxon>
        <taxon>Magnoliopsida</taxon>
        <taxon>eudicotyledons</taxon>
        <taxon>Gunneridae</taxon>
        <taxon>Pentapetalae</taxon>
        <taxon>asterids</taxon>
        <taxon>lamiids</taxon>
        <taxon>Solanales</taxon>
        <taxon>Convolvulaceae</taxon>
        <taxon>Cuscuteae</taxon>
        <taxon>Cuscuta</taxon>
        <taxon>Cuscuta subgen. Grammica</taxon>
        <taxon>Cuscuta sect. Cleistogrammica</taxon>
    </lineage>
</organism>
<name>A0A484M9Q0_9ASTE</name>